<evidence type="ECO:0000256" key="1">
    <source>
        <dbReference type="ARBA" id="ARBA00000085"/>
    </source>
</evidence>
<evidence type="ECO:0000256" key="14">
    <source>
        <dbReference type="PROSITE-ProRule" id="PRU00110"/>
    </source>
</evidence>
<comment type="subcellular location">
    <subcellularLocation>
        <location evidence="2">Cell inner membrane</location>
        <topology evidence="2">Multi-pass membrane protein</topology>
    </subcellularLocation>
</comment>
<keyword evidence="6 15" id="KW-0597">Phosphoprotein</keyword>
<dbReference type="RefSeq" id="WP_188574585.1">
    <property type="nucleotide sequence ID" value="NZ_BMDZ01000003.1"/>
</dbReference>
<keyword evidence="7" id="KW-0808">Transferase</keyword>
<keyword evidence="5" id="KW-0997">Cell inner membrane</keyword>
<dbReference type="Pfam" id="PF02518">
    <property type="entry name" value="HATPase_c"/>
    <property type="match status" value="1"/>
</dbReference>
<dbReference type="InterPro" id="IPR011620">
    <property type="entry name" value="Sig_transdc_His_kinase_LytS_TM"/>
</dbReference>
<feature type="domain" description="HPt" evidence="20">
    <location>
        <begin position="778"/>
        <end position="864"/>
    </location>
</feature>
<evidence type="ECO:0000256" key="5">
    <source>
        <dbReference type="ARBA" id="ARBA00022519"/>
    </source>
</evidence>
<keyword evidence="4" id="KW-1003">Cell membrane</keyword>
<evidence type="ECO:0000256" key="3">
    <source>
        <dbReference type="ARBA" id="ARBA00012438"/>
    </source>
</evidence>
<dbReference type="Pfam" id="PF01627">
    <property type="entry name" value="Hpt"/>
    <property type="match status" value="1"/>
</dbReference>
<dbReference type="Gene3D" id="3.30.450.20">
    <property type="entry name" value="PAS domain"/>
    <property type="match status" value="1"/>
</dbReference>
<dbReference type="InterPro" id="IPR036890">
    <property type="entry name" value="HATPase_C_sf"/>
</dbReference>
<dbReference type="SUPFAM" id="SSF55874">
    <property type="entry name" value="ATPase domain of HSP90 chaperone/DNA topoisomerase II/histidine kinase"/>
    <property type="match status" value="1"/>
</dbReference>
<evidence type="ECO:0000256" key="6">
    <source>
        <dbReference type="ARBA" id="ARBA00022553"/>
    </source>
</evidence>
<keyword evidence="22" id="KW-1185">Reference proteome</keyword>
<dbReference type="SMART" id="SM00388">
    <property type="entry name" value="HisKA"/>
    <property type="match status" value="1"/>
</dbReference>
<dbReference type="InterPro" id="IPR036641">
    <property type="entry name" value="HPT_dom_sf"/>
</dbReference>
<dbReference type="InterPro" id="IPR036097">
    <property type="entry name" value="HisK_dim/P_sf"/>
</dbReference>
<feature type="modified residue" description="4-aspartylphosphate" evidence="15">
    <location>
        <position position="654"/>
    </location>
</feature>
<dbReference type="Gene3D" id="1.20.120.160">
    <property type="entry name" value="HPT domain"/>
    <property type="match status" value="1"/>
</dbReference>
<dbReference type="PANTHER" id="PTHR43047">
    <property type="entry name" value="TWO-COMPONENT HISTIDINE PROTEIN KINASE"/>
    <property type="match status" value="1"/>
</dbReference>
<dbReference type="PRINTS" id="PR00344">
    <property type="entry name" value="BCTRLSENSOR"/>
</dbReference>
<dbReference type="SUPFAM" id="SSF47226">
    <property type="entry name" value="Histidine-containing phosphotransfer domain, HPT domain"/>
    <property type="match status" value="1"/>
</dbReference>
<dbReference type="SMART" id="SM00387">
    <property type="entry name" value="HATPase_c"/>
    <property type="match status" value="1"/>
</dbReference>
<evidence type="ECO:0000313" key="22">
    <source>
        <dbReference type="Proteomes" id="UP000603352"/>
    </source>
</evidence>
<dbReference type="InterPro" id="IPR003661">
    <property type="entry name" value="HisK_dim/P_dom"/>
</dbReference>
<feature type="domain" description="Histidine kinase" evidence="18">
    <location>
        <begin position="355"/>
        <end position="577"/>
    </location>
</feature>
<dbReference type="InterPro" id="IPR011006">
    <property type="entry name" value="CheY-like_superfamily"/>
</dbReference>
<dbReference type="EMBL" id="BMDZ01000003">
    <property type="protein sequence ID" value="GGB26808.1"/>
    <property type="molecule type" value="Genomic_DNA"/>
</dbReference>
<evidence type="ECO:0000256" key="4">
    <source>
        <dbReference type="ARBA" id="ARBA00022475"/>
    </source>
</evidence>
<feature type="transmembrane region" description="Helical" evidence="17">
    <location>
        <begin position="139"/>
        <end position="160"/>
    </location>
</feature>
<evidence type="ECO:0000313" key="21">
    <source>
        <dbReference type="EMBL" id="GGB26808.1"/>
    </source>
</evidence>
<feature type="region of interest" description="Disordered" evidence="16">
    <location>
        <begin position="727"/>
        <end position="755"/>
    </location>
</feature>
<keyword evidence="10" id="KW-0547">Nucleotide-binding</keyword>
<gene>
    <name evidence="21" type="ORF">GCM10011505_05160</name>
</gene>
<keyword evidence="9" id="KW-0418">Kinase</keyword>
<dbReference type="Pfam" id="PF00512">
    <property type="entry name" value="HisKA"/>
    <property type="match status" value="1"/>
</dbReference>
<comment type="caution">
    <text evidence="21">The sequence shown here is derived from an EMBL/GenBank/DDBJ whole genome shotgun (WGS) entry which is preliminary data.</text>
</comment>
<evidence type="ECO:0000256" key="10">
    <source>
        <dbReference type="ARBA" id="ARBA00022840"/>
    </source>
</evidence>
<dbReference type="InterPro" id="IPR001789">
    <property type="entry name" value="Sig_transdc_resp-reg_receiver"/>
</dbReference>
<dbReference type="SUPFAM" id="SSF52172">
    <property type="entry name" value="CheY-like"/>
    <property type="match status" value="1"/>
</dbReference>
<organism evidence="21 22">
    <name type="scientific">Tistrella bauzanensis</name>
    <dbReference type="NCBI Taxonomy" id="657419"/>
    <lineage>
        <taxon>Bacteria</taxon>
        <taxon>Pseudomonadati</taxon>
        <taxon>Pseudomonadota</taxon>
        <taxon>Alphaproteobacteria</taxon>
        <taxon>Geminicoccales</taxon>
        <taxon>Geminicoccaceae</taxon>
        <taxon>Tistrella</taxon>
    </lineage>
</organism>
<feature type="modified residue" description="Phosphohistidine" evidence="14">
    <location>
        <position position="817"/>
    </location>
</feature>
<name>A0ABQ1I9U8_9PROT</name>
<dbReference type="InterPro" id="IPR035965">
    <property type="entry name" value="PAS-like_dom_sf"/>
</dbReference>
<comment type="catalytic activity">
    <reaction evidence="1">
        <text>ATP + protein L-histidine = ADP + protein N-phospho-L-histidine.</text>
        <dbReference type="EC" id="2.7.13.3"/>
    </reaction>
</comment>
<evidence type="ECO:0000256" key="11">
    <source>
        <dbReference type="ARBA" id="ARBA00022989"/>
    </source>
</evidence>
<evidence type="ECO:0000256" key="16">
    <source>
        <dbReference type="SAM" id="MobiDB-lite"/>
    </source>
</evidence>
<dbReference type="SUPFAM" id="SSF55785">
    <property type="entry name" value="PYP-like sensor domain (PAS domain)"/>
    <property type="match status" value="1"/>
</dbReference>
<feature type="domain" description="Response regulatory" evidence="19">
    <location>
        <begin position="605"/>
        <end position="719"/>
    </location>
</feature>
<feature type="transmembrane region" description="Helical" evidence="17">
    <location>
        <begin position="7"/>
        <end position="29"/>
    </location>
</feature>
<protein>
    <recommendedName>
        <fullName evidence="3">histidine kinase</fullName>
        <ecNumber evidence="3">2.7.13.3</ecNumber>
    </recommendedName>
</protein>
<dbReference type="Pfam" id="PF00072">
    <property type="entry name" value="Response_reg"/>
    <property type="match status" value="1"/>
</dbReference>
<evidence type="ECO:0000259" key="18">
    <source>
        <dbReference type="PROSITE" id="PS50109"/>
    </source>
</evidence>
<evidence type="ECO:0000256" key="7">
    <source>
        <dbReference type="ARBA" id="ARBA00022679"/>
    </source>
</evidence>
<dbReference type="Gene3D" id="1.10.287.130">
    <property type="match status" value="1"/>
</dbReference>
<keyword evidence="13 17" id="KW-0472">Membrane</keyword>
<evidence type="ECO:0000256" key="13">
    <source>
        <dbReference type="ARBA" id="ARBA00023136"/>
    </source>
</evidence>
<dbReference type="Gene3D" id="3.40.50.2300">
    <property type="match status" value="1"/>
</dbReference>
<dbReference type="Gene3D" id="3.30.565.10">
    <property type="entry name" value="Histidine kinase-like ATPase, C-terminal domain"/>
    <property type="match status" value="1"/>
</dbReference>
<proteinExistence type="predicted"/>
<dbReference type="CDD" id="cd17546">
    <property type="entry name" value="REC_hyHK_CKI1_RcsC-like"/>
    <property type="match status" value="1"/>
</dbReference>
<feature type="transmembrane region" description="Helical" evidence="17">
    <location>
        <begin position="74"/>
        <end position="96"/>
    </location>
</feature>
<feature type="transmembrane region" description="Helical" evidence="17">
    <location>
        <begin position="41"/>
        <end position="62"/>
    </location>
</feature>
<evidence type="ECO:0000256" key="8">
    <source>
        <dbReference type="ARBA" id="ARBA00022692"/>
    </source>
</evidence>
<dbReference type="CDD" id="cd00082">
    <property type="entry name" value="HisKA"/>
    <property type="match status" value="1"/>
</dbReference>
<feature type="transmembrane region" description="Helical" evidence="17">
    <location>
        <begin position="108"/>
        <end position="127"/>
    </location>
</feature>
<feature type="transmembrane region" description="Helical" evidence="17">
    <location>
        <begin position="166"/>
        <end position="190"/>
    </location>
</feature>
<evidence type="ECO:0000256" key="17">
    <source>
        <dbReference type="SAM" id="Phobius"/>
    </source>
</evidence>
<dbReference type="PROSITE" id="PS50110">
    <property type="entry name" value="RESPONSE_REGULATORY"/>
    <property type="match status" value="1"/>
</dbReference>
<dbReference type="SUPFAM" id="SSF47384">
    <property type="entry name" value="Homodimeric domain of signal transducing histidine kinase"/>
    <property type="match status" value="1"/>
</dbReference>
<evidence type="ECO:0000256" key="2">
    <source>
        <dbReference type="ARBA" id="ARBA00004429"/>
    </source>
</evidence>
<dbReference type="InterPro" id="IPR008207">
    <property type="entry name" value="Sig_transdc_His_kin_Hpt_dom"/>
</dbReference>
<evidence type="ECO:0000256" key="12">
    <source>
        <dbReference type="ARBA" id="ARBA00023012"/>
    </source>
</evidence>
<keyword evidence="10" id="KW-0067">ATP-binding</keyword>
<evidence type="ECO:0000256" key="9">
    <source>
        <dbReference type="ARBA" id="ARBA00022777"/>
    </source>
</evidence>
<evidence type="ECO:0000259" key="20">
    <source>
        <dbReference type="PROSITE" id="PS50894"/>
    </source>
</evidence>
<dbReference type="InterPro" id="IPR003594">
    <property type="entry name" value="HATPase_dom"/>
</dbReference>
<dbReference type="Proteomes" id="UP000603352">
    <property type="component" value="Unassembled WGS sequence"/>
</dbReference>
<evidence type="ECO:0000256" key="15">
    <source>
        <dbReference type="PROSITE-ProRule" id="PRU00169"/>
    </source>
</evidence>
<dbReference type="SMART" id="SM00448">
    <property type="entry name" value="REC"/>
    <property type="match status" value="1"/>
</dbReference>
<accession>A0ABQ1I9U8</accession>
<dbReference type="PROSITE" id="PS50894">
    <property type="entry name" value="HPT"/>
    <property type="match status" value="1"/>
</dbReference>
<dbReference type="Pfam" id="PF07694">
    <property type="entry name" value="5TM-5TMR_LYT"/>
    <property type="match status" value="1"/>
</dbReference>
<dbReference type="CDD" id="cd16922">
    <property type="entry name" value="HATPase_EvgS-ArcB-TorS-like"/>
    <property type="match status" value="1"/>
</dbReference>
<keyword evidence="8 17" id="KW-0812">Transmembrane</keyword>
<keyword evidence="11 17" id="KW-1133">Transmembrane helix</keyword>
<dbReference type="PANTHER" id="PTHR43047:SF78">
    <property type="entry name" value="SENSORY_REGULATORY PROTEIN RPFC"/>
    <property type="match status" value="1"/>
</dbReference>
<dbReference type="EC" id="2.7.13.3" evidence="3"/>
<reference evidence="22" key="1">
    <citation type="journal article" date="2019" name="Int. J. Syst. Evol. Microbiol.">
        <title>The Global Catalogue of Microorganisms (GCM) 10K type strain sequencing project: providing services to taxonomists for standard genome sequencing and annotation.</title>
        <authorList>
            <consortium name="The Broad Institute Genomics Platform"/>
            <consortium name="The Broad Institute Genome Sequencing Center for Infectious Disease"/>
            <person name="Wu L."/>
            <person name="Ma J."/>
        </authorList>
    </citation>
    <scope>NUCLEOTIDE SEQUENCE [LARGE SCALE GENOMIC DNA]</scope>
    <source>
        <strain evidence="22">CGMCC 1.10188</strain>
    </source>
</reference>
<evidence type="ECO:0000259" key="19">
    <source>
        <dbReference type="PROSITE" id="PS50110"/>
    </source>
</evidence>
<sequence>MNGNDWISVLLPLSQNLGLLALAALGFGMVNRWQHRLGNHGHGLCVGVLFGVVSIASMLLPITIKDGLFFDARSVLLILSAPFGGPLATVVTGIMIGGWRMLSGGAGVAPALASIGVIGVLSIAWWLWRRSSGIRFTDLPIAGALVGGSPVVVVPAFFGIMEGGRILSVIGTPIMLVSVVGTIVFGSLMLMERQRRRTETALLAERQRFRAMADSVPGAFLQCLLPADGPPAIIYAGNGIRDITGGIDAARICADPAQLDDLVADHAPRRAMAAIRDAMLGIGPSRFGLPLVGRDGITRWAMLHVAAPQTLANGDRVADVLAIDVSDLHRTEEELRAAQVTAEQANAAKSMFLANMSHELRTPMTGVLGMLDLLDASPLNDKQQRWVTAMRRSAGGLMTLLDDILDLSKIEAGRLSLSEEPLVLDRLVGDVLGLFEGRASQKGLALTVRRASGVPDAILADPMRLRQVLMNLVGNAIKFTDSGFIEIRLDVLAGRHGGPDRIAIAVADTGVGIASQDLAQIFDPFTQARGPMSGQPGGTGLGLAISHRLTTAMGGELSVDSLPGVGSVFTVYLPCRPVTPPTTIAGPVIGDEAAALTGGRFSGRRVLVAEDNPVNRELMGEALHRMGFTVTVVEDGAAAVDISARQPFDVIIMDMQMPRMDGVAATRAIRARGDTVPIMALSADAMVENRPRYFDAGIDAFVAKPVNWVELRTTLITLLAGAPPSLPVDHSPLPPPAPADNPSDPGADPGQGADPLARLTAMPVIDDHRRAALDMALGADRSTMLYALFAESAIGSGRQVQAAIADGDANAYRSALHALKGLAANYGFVRLASLCASLEAMSLAEAGVLTERLDAEIHAAAARS</sequence>
<dbReference type="PROSITE" id="PS50109">
    <property type="entry name" value="HIS_KIN"/>
    <property type="match status" value="1"/>
</dbReference>
<dbReference type="InterPro" id="IPR004358">
    <property type="entry name" value="Sig_transdc_His_kin-like_C"/>
</dbReference>
<keyword evidence="12" id="KW-0902">Two-component regulatory system</keyword>
<dbReference type="InterPro" id="IPR005467">
    <property type="entry name" value="His_kinase_dom"/>
</dbReference>